<feature type="compositionally biased region" description="Acidic residues" evidence="1">
    <location>
        <begin position="157"/>
        <end position="168"/>
    </location>
</feature>
<reference evidence="3 4" key="1">
    <citation type="submission" date="2024-05" db="EMBL/GenBank/DDBJ databases">
        <title>A draft genome resource for the thread blight pathogen Marasmius tenuissimus strain MS-2.</title>
        <authorList>
            <person name="Yulfo-Soto G.E."/>
            <person name="Baruah I.K."/>
            <person name="Amoako-Attah I."/>
            <person name="Bukari Y."/>
            <person name="Meinhardt L.W."/>
            <person name="Bailey B.A."/>
            <person name="Cohen S.P."/>
        </authorList>
    </citation>
    <scope>NUCLEOTIDE SEQUENCE [LARGE SCALE GENOMIC DNA]</scope>
    <source>
        <strain evidence="3 4">MS-2</strain>
    </source>
</reference>
<evidence type="ECO:0000259" key="2">
    <source>
        <dbReference type="SMART" id="SM01232"/>
    </source>
</evidence>
<feature type="region of interest" description="Disordered" evidence="1">
    <location>
        <begin position="136"/>
        <end position="237"/>
    </location>
</feature>
<evidence type="ECO:0000256" key="1">
    <source>
        <dbReference type="SAM" id="MobiDB-lite"/>
    </source>
</evidence>
<evidence type="ECO:0000313" key="4">
    <source>
        <dbReference type="Proteomes" id="UP001437256"/>
    </source>
</evidence>
<dbReference type="SMART" id="SM01232">
    <property type="entry name" value="H2TH"/>
    <property type="match status" value="1"/>
</dbReference>
<name>A0ABR2ZPL4_9AGAR</name>
<dbReference type="InterPro" id="IPR015886">
    <property type="entry name" value="H2TH_FPG"/>
</dbReference>
<feature type="compositionally biased region" description="Basic and acidic residues" evidence="1">
    <location>
        <begin position="189"/>
        <end position="203"/>
    </location>
</feature>
<gene>
    <name evidence="3" type="ORF">AAF712_009852</name>
</gene>
<protein>
    <recommendedName>
        <fullName evidence="2">Formamidopyrimidine-DNA glycosylase H2TH DNA-binding domain-containing protein</fullName>
    </recommendedName>
</protein>
<dbReference type="Proteomes" id="UP001437256">
    <property type="component" value="Unassembled WGS sequence"/>
</dbReference>
<dbReference type="PANTHER" id="PTHR22993">
    <property type="entry name" value="FORMAMIDOPYRIMIDINE-DNA GLYCOSYLASE"/>
    <property type="match status" value="1"/>
</dbReference>
<accession>A0ABR2ZPL4</accession>
<organism evidence="3 4">
    <name type="scientific">Marasmius tenuissimus</name>
    <dbReference type="NCBI Taxonomy" id="585030"/>
    <lineage>
        <taxon>Eukaryota</taxon>
        <taxon>Fungi</taxon>
        <taxon>Dikarya</taxon>
        <taxon>Basidiomycota</taxon>
        <taxon>Agaricomycotina</taxon>
        <taxon>Agaricomycetes</taxon>
        <taxon>Agaricomycetidae</taxon>
        <taxon>Agaricales</taxon>
        <taxon>Marasmiineae</taxon>
        <taxon>Marasmiaceae</taxon>
        <taxon>Marasmius</taxon>
    </lineage>
</organism>
<dbReference type="Gene3D" id="1.10.8.50">
    <property type="match status" value="1"/>
</dbReference>
<dbReference type="Pfam" id="PF06831">
    <property type="entry name" value="H2TH"/>
    <property type="match status" value="1"/>
</dbReference>
<evidence type="ECO:0000313" key="3">
    <source>
        <dbReference type="EMBL" id="KAL0063250.1"/>
    </source>
</evidence>
<comment type="caution">
    <text evidence="3">The sequence shown here is derived from an EMBL/GenBank/DDBJ whole genome shotgun (WGS) entry which is preliminary data.</text>
</comment>
<proteinExistence type="predicted"/>
<dbReference type="InterPro" id="IPR010979">
    <property type="entry name" value="Ribosomal_uS13-like_H2TH"/>
</dbReference>
<dbReference type="SUPFAM" id="SSF46946">
    <property type="entry name" value="S13-like H2TH domain"/>
    <property type="match status" value="1"/>
</dbReference>
<feature type="compositionally biased region" description="Acidic residues" evidence="1">
    <location>
        <begin position="204"/>
        <end position="218"/>
    </location>
</feature>
<sequence>MPTLDDFSTLVLKRSCPIKALLLDQSFSAGVGNWVADEVLYHARVHPQHTCNSLSSDQIQALHRELPNVCQTAIAVNADSSKFPENWLFNHRWGKGKGPKKADLPGLKLPNGNPASIKWITVGGRTSAFIPELQTLHGAGPSRNRGRKVLDAGNADSESDLTPLDEDVQVPRKAVKSTKRRRPAAKTSRKSDAIKLEDTKVEEDGNSDLTPLEDDSEDEGRSPKRRRRVVKTKSETT</sequence>
<feature type="domain" description="Formamidopyrimidine-DNA glycosylase H2TH DNA-binding" evidence="2">
    <location>
        <begin position="2"/>
        <end position="85"/>
    </location>
</feature>
<dbReference type="PANTHER" id="PTHR22993:SF9">
    <property type="entry name" value="FORMAMIDOPYRIMIDINE-DNA GLYCOSYLASE"/>
    <property type="match status" value="1"/>
</dbReference>
<dbReference type="EMBL" id="JBBXMP010000085">
    <property type="protein sequence ID" value="KAL0063250.1"/>
    <property type="molecule type" value="Genomic_DNA"/>
</dbReference>
<keyword evidence="4" id="KW-1185">Reference proteome</keyword>
<feature type="compositionally biased region" description="Basic residues" evidence="1">
    <location>
        <begin position="173"/>
        <end position="188"/>
    </location>
</feature>